<keyword evidence="4" id="KW-1185">Reference proteome</keyword>
<evidence type="ECO:0000313" key="3">
    <source>
        <dbReference type="EMBL" id="MBK1670843.1"/>
    </source>
</evidence>
<dbReference type="Proteomes" id="UP001296873">
    <property type="component" value="Unassembled WGS sequence"/>
</dbReference>
<reference evidence="3 4" key="1">
    <citation type="journal article" date="2020" name="Microorganisms">
        <title>Osmotic Adaptation and Compatible Solute Biosynthesis of Phototrophic Bacteria as Revealed from Genome Analyses.</title>
        <authorList>
            <person name="Imhoff J.F."/>
            <person name="Rahn T."/>
            <person name="Kunzel S."/>
            <person name="Keller A."/>
            <person name="Neulinger S.C."/>
        </authorList>
    </citation>
    <scope>NUCLEOTIDE SEQUENCE [LARGE SCALE GENOMIC DNA]</scope>
    <source>
        <strain evidence="3 4">DSM 9895</strain>
    </source>
</reference>
<gene>
    <name evidence="3" type="ORF">CKO28_22765</name>
</gene>
<evidence type="ECO:0000256" key="1">
    <source>
        <dbReference type="SAM" id="MobiDB-lite"/>
    </source>
</evidence>
<comment type="caution">
    <text evidence="3">The sequence shown here is derived from an EMBL/GenBank/DDBJ whole genome shotgun (WGS) entry which is preliminary data.</text>
</comment>
<feature type="chain" id="PRO_5045442051" evidence="2">
    <location>
        <begin position="33"/>
        <end position="121"/>
    </location>
</feature>
<evidence type="ECO:0000313" key="4">
    <source>
        <dbReference type="Proteomes" id="UP001296873"/>
    </source>
</evidence>
<feature type="region of interest" description="Disordered" evidence="1">
    <location>
        <begin position="32"/>
        <end position="58"/>
    </location>
</feature>
<feature type="region of interest" description="Disordered" evidence="1">
    <location>
        <begin position="94"/>
        <end position="121"/>
    </location>
</feature>
<accession>A0ABS1DL66</accession>
<evidence type="ECO:0000256" key="2">
    <source>
        <dbReference type="SAM" id="SignalP"/>
    </source>
</evidence>
<organism evidence="3 4">
    <name type="scientific">Rhodovibrio sodomensis</name>
    <dbReference type="NCBI Taxonomy" id="1088"/>
    <lineage>
        <taxon>Bacteria</taxon>
        <taxon>Pseudomonadati</taxon>
        <taxon>Pseudomonadota</taxon>
        <taxon>Alphaproteobacteria</taxon>
        <taxon>Rhodospirillales</taxon>
        <taxon>Rhodovibrionaceae</taxon>
        <taxon>Rhodovibrio</taxon>
    </lineage>
</organism>
<dbReference type="RefSeq" id="WP_200343290.1">
    <property type="nucleotide sequence ID" value="NZ_NRRL01000122.1"/>
</dbReference>
<name>A0ABS1DL66_9PROT</name>
<protein>
    <submittedName>
        <fullName evidence="3">Uncharacterized protein</fullName>
    </submittedName>
</protein>
<keyword evidence="2" id="KW-0732">Signal</keyword>
<feature type="signal peptide" evidence="2">
    <location>
        <begin position="1"/>
        <end position="32"/>
    </location>
</feature>
<dbReference type="EMBL" id="NRRL01000122">
    <property type="protein sequence ID" value="MBK1670843.1"/>
    <property type="molecule type" value="Genomic_DNA"/>
</dbReference>
<sequence>MTTIHKAAGAKRAGAALMLALLLAGTSLPALAAGQSGDRDAGDRQAAGGDMGGSEMSVQEAWANAREDWNQLQDASGDALSAARKQFQQSWNRLQSLMSEQEGTAPPPDDPAVLQQRTNGE</sequence>
<proteinExistence type="predicted"/>